<keyword evidence="2" id="KW-1185">Reference proteome</keyword>
<organism evidence="1 2">
    <name type="scientific">Pistacia integerrima</name>
    <dbReference type="NCBI Taxonomy" id="434235"/>
    <lineage>
        <taxon>Eukaryota</taxon>
        <taxon>Viridiplantae</taxon>
        <taxon>Streptophyta</taxon>
        <taxon>Embryophyta</taxon>
        <taxon>Tracheophyta</taxon>
        <taxon>Spermatophyta</taxon>
        <taxon>Magnoliopsida</taxon>
        <taxon>eudicotyledons</taxon>
        <taxon>Gunneridae</taxon>
        <taxon>Pentapetalae</taxon>
        <taxon>rosids</taxon>
        <taxon>malvids</taxon>
        <taxon>Sapindales</taxon>
        <taxon>Anacardiaceae</taxon>
        <taxon>Pistacia</taxon>
    </lineage>
</organism>
<dbReference type="Proteomes" id="UP001163603">
    <property type="component" value="Chromosome 6"/>
</dbReference>
<evidence type="ECO:0000313" key="1">
    <source>
        <dbReference type="EMBL" id="KAJ0038750.1"/>
    </source>
</evidence>
<comment type="caution">
    <text evidence="1">The sequence shown here is derived from an EMBL/GenBank/DDBJ whole genome shotgun (WGS) entry which is preliminary data.</text>
</comment>
<gene>
    <name evidence="1" type="ORF">Pint_22506</name>
</gene>
<reference evidence="2" key="1">
    <citation type="journal article" date="2023" name="G3 (Bethesda)">
        <title>Genome assembly and association tests identify interacting loci associated with vigor, precocity, and sex in interspecific pistachio rootstocks.</title>
        <authorList>
            <person name="Palmer W."/>
            <person name="Jacygrad E."/>
            <person name="Sagayaradj S."/>
            <person name="Cavanaugh K."/>
            <person name="Han R."/>
            <person name="Bertier L."/>
            <person name="Beede B."/>
            <person name="Kafkas S."/>
            <person name="Golino D."/>
            <person name="Preece J."/>
            <person name="Michelmore R."/>
        </authorList>
    </citation>
    <scope>NUCLEOTIDE SEQUENCE [LARGE SCALE GENOMIC DNA]</scope>
</reference>
<name>A0ACC0YL53_9ROSI</name>
<protein>
    <submittedName>
        <fullName evidence="1">Uncharacterized protein</fullName>
    </submittedName>
</protein>
<proteinExistence type="predicted"/>
<evidence type="ECO:0000313" key="2">
    <source>
        <dbReference type="Proteomes" id="UP001163603"/>
    </source>
</evidence>
<sequence length="219" mass="25353">MFFEDTREMRIDGSSLWTQLAQFLIQSANQLEVSPIVKYTALSLFFHRFHHSLSRYKEMGKIHGGKGKVNWLFQPMTESNLQLFALISLWVSSKIHDSRPLSVKTYKSLGDKTIKDQHFTTRDFLEAVRYFLHRLGLIETVPFLKVLDFEIGSSNIAFLFLEELLIQLKEVAKVGELVSFEACMDLMDLLYEKEEMSTLYRSSRSLATAILAWSQTLVI</sequence>
<dbReference type="EMBL" id="CM047741">
    <property type="protein sequence ID" value="KAJ0038750.1"/>
    <property type="molecule type" value="Genomic_DNA"/>
</dbReference>
<accession>A0ACC0YL53</accession>